<keyword evidence="1" id="KW-0862">Zinc</keyword>
<dbReference type="PROSITE" id="PS50157">
    <property type="entry name" value="ZINC_FINGER_C2H2_2"/>
    <property type="match status" value="1"/>
</dbReference>
<feature type="compositionally biased region" description="Polar residues" evidence="2">
    <location>
        <begin position="561"/>
        <end position="577"/>
    </location>
</feature>
<reference evidence="4 5" key="1">
    <citation type="journal article" date="2017" name="Gigascience">
        <title>Draft genome of the honey bee ectoparasitic mite, Tropilaelaps mercedesae, is shaped by the parasitic life history.</title>
        <authorList>
            <person name="Dong X."/>
            <person name="Armstrong S.D."/>
            <person name="Xia D."/>
            <person name="Makepeace B.L."/>
            <person name="Darby A.C."/>
            <person name="Kadowaki T."/>
        </authorList>
    </citation>
    <scope>NUCLEOTIDE SEQUENCE [LARGE SCALE GENOMIC DNA]</scope>
    <source>
        <strain evidence="4">Wuxi-XJTLU</strain>
    </source>
</reference>
<dbReference type="EMBL" id="MNPL01007636">
    <property type="protein sequence ID" value="OQR74645.1"/>
    <property type="molecule type" value="Genomic_DNA"/>
</dbReference>
<accession>A0A1V9XMA6</accession>
<evidence type="ECO:0000259" key="3">
    <source>
        <dbReference type="PROSITE" id="PS50157"/>
    </source>
</evidence>
<feature type="compositionally biased region" description="Low complexity" evidence="2">
    <location>
        <begin position="605"/>
        <end position="660"/>
    </location>
</feature>
<feature type="non-terminal residue" evidence="4">
    <location>
        <position position="672"/>
    </location>
</feature>
<keyword evidence="1" id="KW-0863">Zinc-finger</keyword>
<dbReference type="Proteomes" id="UP000192247">
    <property type="component" value="Unassembled WGS sequence"/>
</dbReference>
<dbReference type="GO" id="GO:0006357">
    <property type="term" value="P:regulation of transcription by RNA polymerase II"/>
    <property type="evidence" value="ECO:0007669"/>
    <property type="project" value="TreeGrafter"/>
</dbReference>
<protein>
    <submittedName>
        <fullName evidence="4">Zinc finger-like</fullName>
    </submittedName>
</protein>
<feature type="compositionally biased region" description="Basic and acidic residues" evidence="2">
    <location>
        <begin position="509"/>
        <end position="520"/>
    </location>
</feature>
<feature type="domain" description="C2H2-type" evidence="3">
    <location>
        <begin position="438"/>
        <end position="468"/>
    </location>
</feature>
<comment type="caution">
    <text evidence="4">The sequence shown here is derived from an EMBL/GenBank/DDBJ whole genome shotgun (WGS) entry which is preliminary data.</text>
</comment>
<dbReference type="GO" id="GO:0008270">
    <property type="term" value="F:zinc ion binding"/>
    <property type="evidence" value="ECO:0007669"/>
    <property type="project" value="UniProtKB-KW"/>
</dbReference>
<name>A0A1V9XMA6_9ACAR</name>
<feature type="compositionally biased region" description="Gly residues" evidence="2">
    <location>
        <begin position="404"/>
        <end position="417"/>
    </location>
</feature>
<evidence type="ECO:0000313" key="5">
    <source>
        <dbReference type="Proteomes" id="UP000192247"/>
    </source>
</evidence>
<feature type="compositionally biased region" description="Low complexity" evidence="2">
    <location>
        <begin position="190"/>
        <end position="207"/>
    </location>
</feature>
<dbReference type="GO" id="GO:0005634">
    <property type="term" value="C:nucleus"/>
    <property type="evidence" value="ECO:0007669"/>
    <property type="project" value="TreeGrafter"/>
</dbReference>
<feature type="compositionally biased region" description="Low complexity" evidence="2">
    <location>
        <begin position="521"/>
        <end position="550"/>
    </location>
</feature>
<dbReference type="OrthoDB" id="5863628at2759"/>
<dbReference type="PROSITE" id="PS00028">
    <property type="entry name" value="ZINC_FINGER_C2H2_1"/>
    <property type="match status" value="1"/>
</dbReference>
<feature type="compositionally biased region" description="Basic and acidic residues" evidence="2">
    <location>
        <begin position="367"/>
        <end position="400"/>
    </location>
</feature>
<evidence type="ECO:0000313" key="4">
    <source>
        <dbReference type="EMBL" id="OQR74645.1"/>
    </source>
</evidence>
<evidence type="ECO:0000256" key="2">
    <source>
        <dbReference type="SAM" id="MobiDB-lite"/>
    </source>
</evidence>
<feature type="compositionally biased region" description="Polar residues" evidence="2">
    <location>
        <begin position="323"/>
        <end position="333"/>
    </location>
</feature>
<feature type="compositionally biased region" description="Polar residues" evidence="2">
    <location>
        <begin position="177"/>
        <end position="189"/>
    </location>
</feature>
<organism evidence="4 5">
    <name type="scientific">Tropilaelaps mercedesae</name>
    <dbReference type="NCBI Taxonomy" id="418985"/>
    <lineage>
        <taxon>Eukaryota</taxon>
        <taxon>Metazoa</taxon>
        <taxon>Ecdysozoa</taxon>
        <taxon>Arthropoda</taxon>
        <taxon>Chelicerata</taxon>
        <taxon>Arachnida</taxon>
        <taxon>Acari</taxon>
        <taxon>Parasitiformes</taxon>
        <taxon>Mesostigmata</taxon>
        <taxon>Gamasina</taxon>
        <taxon>Dermanyssoidea</taxon>
        <taxon>Laelapidae</taxon>
        <taxon>Tropilaelaps</taxon>
    </lineage>
</organism>
<feature type="compositionally biased region" description="Polar residues" evidence="2">
    <location>
        <begin position="474"/>
        <end position="506"/>
    </location>
</feature>
<proteinExistence type="predicted"/>
<dbReference type="InterPro" id="IPR040010">
    <property type="entry name" value="ZN608/ZN609"/>
</dbReference>
<dbReference type="InParanoid" id="A0A1V9XMA6"/>
<keyword evidence="1" id="KW-0479">Metal-binding</keyword>
<dbReference type="AlphaFoldDB" id="A0A1V9XMA6"/>
<dbReference type="InterPro" id="IPR013087">
    <property type="entry name" value="Znf_C2H2_type"/>
</dbReference>
<feature type="region of interest" description="Disordered" evidence="2">
    <location>
        <begin position="456"/>
        <end position="672"/>
    </location>
</feature>
<dbReference type="PANTHER" id="PTHR21564">
    <property type="entry name" value="BRAKELESS PROTEIN"/>
    <property type="match status" value="1"/>
</dbReference>
<feature type="compositionally biased region" description="Basic and acidic residues" evidence="2">
    <location>
        <begin position="294"/>
        <end position="306"/>
    </location>
</feature>
<feature type="region of interest" description="Disordered" evidence="2">
    <location>
        <begin position="31"/>
        <end position="229"/>
    </location>
</feature>
<dbReference type="PANTHER" id="PTHR21564:SF5">
    <property type="entry name" value="SCRIBBLER, ISOFORM J"/>
    <property type="match status" value="1"/>
</dbReference>
<feature type="compositionally biased region" description="Polar residues" evidence="2">
    <location>
        <begin position="662"/>
        <end position="672"/>
    </location>
</feature>
<feature type="compositionally biased region" description="Basic and acidic residues" evidence="2">
    <location>
        <begin position="95"/>
        <end position="113"/>
    </location>
</feature>
<keyword evidence="5" id="KW-1185">Reference proteome</keyword>
<sequence length="672" mass="68078">MASHVATDGGGAVVAELKNVASIAGVGGVGGGGLTGATLGSSGLPLDSHVASPADNTKGLKMKIKRKSVNSTGGSQRHEIVSEDDAPPPKSKKAKDRDRDRDKESNSAKDSGRDSNAVSGLLSGGKELALRDGSGAGNGDNCANERSASGAGIVKDSVPGTPGGAGPHLGAGKQHSAKLNGSTNGQHPASGQVSSQQQQQPNGPSISAPESLFRTGRPEGSEAISTREQGTLCSSVGIVTEPDSLGVCEPGTSVLLEGIVWQETEGGVLVVNVTWRGKTYVGTLLDATRHDWAPPRLTDESEERNRSLGFGGRTKRTGQTRTLSGSEDNNLSKLRNGKGRRSFTPVPASPGKCASPVAADSPKVKKPMSEQQDKVKDKESATGQQQDRERDGGGSSDKESSSSGAGGSSKSGGGSGASGRVTRVMAEDEDALEEASMLECPEPACHKRFKQLNGLRYHQTHAHNDRTPPPPTTIQAPTQSGAESSARTGDQPALGSNNKSTSSESGANVRKEESNDKEHVSSATCDSNTTSTTSNLHSSNSQSALASVDSHPATNKGPAATNASCNDITQKAATSSADVVDKDVSGNAPSPAYSDISDDNNQPNATTTSTTASATTTTTTSTASSTSSTSTATSTTAAADSARTSIQSSATASPSSGPSQLAGGSSTTACGL</sequence>
<gene>
    <name evidence="4" type="ORF">BIW11_08928</name>
</gene>
<feature type="region of interest" description="Disordered" evidence="2">
    <location>
        <begin position="294"/>
        <end position="444"/>
    </location>
</feature>
<dbReference type="STRING" id="418985.A0A1V9XMA6"/>
<evidence type="ECO:0000256" key="1">
    <source>
        <dbReference type="PROSITE-ProRule" id="PRU00042"/>
    </source>
</evidence>